<feature type="non-terminal residue" evidence="1">
    <location>
        <position position="68"/>
    </location>
</feature>
<reference evidence="1" key="1">
    <citation type="journal article" date="2013" name="BMC Genomics">
        <title>Unscrambling butterfly oogenesis.</title>
        <authorList>
            <person name="Carter J.M."/>
            <person name="Baker S.C."/>
            <person name="Pink R."/>
            <person name="Carter D.R."/>
            <person name="Collins A."/>
            <person name="Tomlin J."/>
            <person name="Gibbs M."/>
            <person name="Breuker C.J."/>
        </authorList>
    </citation>
    <scope>NUCLEOTIDE SEQUENCE</scope>
    <source>
        <tissue evidence="1">Ovary</tissue>
    </source>
</reference>
<dbReference type="AlphaFoldDB" id="S4P1G7"/>
<sequence>RNAYQHCIGTQCRYVYINLTLRCLALQLIKITPKKTPLSCLKECKRFPDEVCPKNLHSDAGELYSKLF</sequence>
<dbReference type="EMBL" id="GAIX01007269">
    <property type="protein sequence ID" value="JAA85291.1"/>
    <property type="molecule type" value="Transcribed_RNA"/>
</dbReference>
<reference evidence="1" key="2">
    <citation type="submission" date="2013-05" db="EMBL/GenBank/DDBJ databases">
        <authorList>
            <person name="Carter J.-M."/>
            <person name="Baker S.C."/>
            <person name="Pink R."/>
            <person name="Carter D.R.F."/>
            <person name="Collins A."/>
            <person name="Tomlin J."/>
            <person name="Gibbs M."/>
            <person name="Breuker C.J."/>
        </authorList>
    </citation>
    <scope>NUCLEOTIDE SEQUENCE</scope>
    <source>
        <tissue evidence="1">Ovary</tissue>
    </source>
</reference>
<proteinExistence type="predicted"/>
<protein>
    <submittedName>
        <fullName evidence="1">Uncharacterized protein</fullName>
    </submittedName>
</protein>
<name>S4P1G7_9NEOP</name>
<accession>S4P1G7</accession>
<evidence type="ECO:0000313" key="1">
    <source>
        <dbReference type="EMBL" id="JAA85291.1"/>
    </source>
</evidence>
<feature type="non-terminal residue" evidence="1">
    <location>
        <position position="1"/>
    </location>
</feature>
<organism evidence="1">
    <name type="scientific">Pararge aegeria</name>
    <name type="common">speckled wood butterfly</name>
    <dbReference type="NCBI Taxonomy" id="116150"/>
    <lineage>
        <taxon>Eukaryota</taxon>
        <taxon>Metazoa</taxon>
        <taxon>Ecdysozoa</taxon>
        <taxon>Arthropoda</taxon>
        <taxon>Hexapoda</taxon>
        <taxon>Insecta</taxon>
        <taxon>Pterygota</taxon>
        <taxon>Neoptera</taxon>
        <taxon>Endopterygota</taxon>
        <taxon>Lepidoptera</taxon>
        <taxon>Glossata</taxon>
        <taxon>Ditrysia</taxon>
        <taxon>Papilionoidea</taxon>
        <taxon>Nymphalidae</taxon>
        <taxon>Satyrinae</taxon>
        <taxon>Satyrini</taxon>
        <taxon>Parargina</taxon>
        <taxon>Pararge</taxon>
    </lineage>
</organism>